<comment type="caution">
    <text evidence="2">The sequence shown here is derived from an EMBL/GenBank/DDBJ whole genome shotgun (WGS) entry which is preliminary data.</text>
</comment>
<keyword evidence="1" id="KW-1133">Transmembrane helix</keyword>
<feature type="transmembrane region" description="Helical" evidence="1">
    <location>
        <begin position="12"/>
        <end position="44"/>
    </location>
</feature>
<keyword evidence="1" id="KW-0812">Transmembrane</keyword>
<dbReference type="EMBL" id="BLVO01000016">
    <property type="protein sequence ID" value="GFM35271.1"/>
    <property type="molecule type" value="Genomic_DNA"/>
</dbReference>
<dbReference type="AlphaFoldDB" id="A0A7J0BPR7"/>
<gene>
    <name evidence="2" type="ORF">DSM101010T_36360</name>
</gene>
<name>A0A7J0BPR7_9BACT</name>
<keyword evidence="3" id="KW-1185">Reference proteome</keyword>
<evidence type="ECO:0000313" key="3">
    <source>
        <dbReference type="Proteomes" id="UP000503840"/>
    </source>
</evidence>
<evidence type="ECO:0000313" key="2">
    <source>
        <dbReference type="EMBL" id="GFM35271.1"/>
    </source>
</evidence>
<accession>A0A7J0BPR7</accession>
<evidence type="ECO:0000256" key="1">
    <source>
        <dbReference type="SAM" id="Phobius"/>
    </source>
</evidence>
<dbReference type="Proteomes" id="UP000503840">
    <property type="component" value="Unassembled WGS sequence"/>
</dbReference>
<keyword evidence="1" id="KW-0472">Membrane</keyword>
<proteinExistence type="predicted"/>
<protein>
    <submittedName>
        <fullName evidence="2">Uncharacterized protein</fullName>
    </submittedName>
</protein>
<organism evidence="2 3">
    <name type="scientific">Desulfovibrio subterraneus</name>
    <dbReference type="NCBI Taxonomy" id="2718620"/>
    <lineage>
        <taxon>Bacteria</taxon>
        <taxon>Pseudomonadati</taxon>
        <taxon>Thermodesulfobacteriota</taxon>
        <taxon>Desulfovibrionia</taxon>
        <taxon>Desulfovibrionales</taxon>
        <taxon>Desulfovibrionaceae</taxon>
        <taxon>Desulfovibrio</taxon>
    </lineage>
</organism>
<reference evidence="2 3" key="1">
    <citation type="submission" date="2020-05" db="EMBL/GenBank/DDBJ databases">
        <title>Draft genome sequence of Desulfovibrio sp. strain HN2T.</title>
        <authorList>
            <person name="Ueno A."/>
            <person name="Tamazawa S."/>
            <person name="Tamamura S."/>
            <person name="Murakami T."/>
            <person name="Kiyama T."/>
            <person name="Inomata H."/>
            <person name="Amano Y."/>
            <person name="Miyakawa K."/>
            <person name="Tamaki H."/>
            <person name="Naganuma T."/>
            <person name="Kaneko K."/>
        </authorList>
    </citation>
    <scope>NUCLEOTIDE SEQUENCE [LARGE SCALE GENOMIC DNA]</scope>
    <source>
        <strain evidence="2 3">HN2</strain>
    </source>
</reference>
<sequence>MILLWSVSGLDVYHVSIVVWHICFILVLNVFMLLAVICGMFIVIEHGLPLPHALQVSFLIVCAVPPIEKGSFSL</sequence>